<accession>A0A6M8TQ91</accession>
<evidence type="ECO:0000256" key="6">
    <source>
        <dbReference type="ARBA" id="ARBA00023136"/>
    </source>
</evidence>
<geneLocation type="mitochondrion" evidence="10"/>
<feature type="transmembrane region" description="Helical" evidence="9">
    <location>
        <begin position="249"/>
        <end position="272"/>
    </location>
</feature>
<dbReference type="PANTHER" id="PTHR11432:SF3">
    <property type="entry name" value="NADH-UBIQUINONE OXIDOREDUCTASE CHAIN 1"/>
    <property type="match status" value="1"/>
</dbReference>
<evidence type="ECO:0000256" key="3">
    <source>
        <dbReference type="ARBA" id="ARBA00021009"/>
    </source>
</evidence>
<feature type="transmembrane region" description="Helical" evidence="9">
    <location>
        <begin position="70"/>
        <end position="90"/>
    </location>
</feature>
<evidence type="ECO:0000256" key="2">
    <source>
        <dbReference type="ARBA" id="ARBA00010535"/>
    </source>
</evidence>
<feature type="transmembrane region" description="Helical" evidence="9">
    <location>
        <begin position="141"/>
        <end position="164"/>
    </location>
</feature>
<evidence type="ECO:0000313" key="10">
    <source>
        <dbReference type="EMBL" id="QKJ80223.1"/>
    </source>
</evidence>
<feature type="transmembrane region" description="Helical" evidence="9">
    <location>
        <begin position="171"/>
        <end position="192"/>
    </location>
</feature>
<dbReference type="PANTHER" id="PTHR11432">
    <property type="entry name" value="NADH DEHYDROGENASE SUBUNIT 1"/>
    <property type="match status" value="1"/>
</dbReference>
<dbReference type="InterPro" id="IPR001694">
    <property type="entry name" value="NADH_UbQ_OxRdtase_su1/FPO"/>
</dbReference>
<dbReference type="PROSITE" id="PS00667">
    <property type="entry name" value="COMPLEX1_ND1_1"/>
    <property type="match status" value="1"/>
</dbReference>
<keyword evidence="8 10" id="KW-0496">Mitochondrion</keyword>
<dbReference type="EC" id="7.1.1.2" evidence="8"/>
<evidence type="ECO:0000256" key="1">
    <source>
        <dbReference type="ARBA" id="ARBA00004141"/>
    </source>
</evidence>
<keyword evidence="6 9" id="KW-0472">Membrane</keyword>
<dbReference type="EMBL" id="MT302207">
    <property type="protein sequence ID" value="QKJ80223.1"/>
    <property type="molecule type" value="Genomic_DNA"/>
</dbReference>
<dbReference type="GO" id="GO:0005743">
    <property type="term" value="C:mitochondrial inner membrane"/>
    <property type="evidence" value="ECO:0007669"/>
    <property type="project" value="UniProtKB-SubCell"/>
</dbReference>
<sequence length="312" mass="35370">MFCFISFLVADVFLLICVAFYTLLERKVLGYIQLRKGPNKVGIMGLPQPLADALKLFLKEQAKPVLVNQWPYIFAPVMSLILSLGIWSVYPSSSVHIYFSFGVLFFLCLSSLSVYGTLIAGWSSNSKYALLGSLRAVAQTISYEVSMVLVLLSSIFIVGSFNFFDFITFQNFFWVFFISYPVSLVWVVTTIAETNRAPFDFAEGESELVSGFNVEYSGGGFALIFMAEYASILIMSLISSILFFGGSSIILFCSDFFLIIKTFIISFFFLWVRGSLPRLRYDLLMDLTWKSYLPFSLGFLFFVMSFMMLLSY</sequence>
<evidence type="ECO:0000256" key="7">
    <source>
        <dbReference type="RuleBase" id="RU000471"/>
    </source>
</evidence>
<name>A0A6M8TQ91_9BILA</name>
<feature type="transmembrane region" description="Helical" evidence="9">
    <location>
        <begin position="292"/>
        <end position="310"/>
    </location>
</feature>
<feature type="transmembrane region" description="Helical" evidence="9">
    <location>
        <begin position="221"/>
        <end position="244"/>
    </location>
</feature>
<dbReference type="PROSITE" id="PS00668">
    <property type="entry name" value="COMPLEX1_ND1_2"/>
    <property type="match status" value="1"/>
</dbReference>
<comment type="subcellular location">
    <subcellularLocation>
        <location evidence="1">Membrane</location>
        <topology evidence="1">Multi-pass membrane protein</topology>
    </subcellularLocation>
    <subcellularLocation>
        <location evidence="7">Mitochondrion inner membrane</location>
        <topology evidence="7">Multi-pass membrane protein</topology>
    </subcellularLocation>
</comment>
<dbReference type="GO" id="GO:0009060">
    <property type="term" value="P:aerobic respiration"/>
    <property type="evidence" value="ECO:0007669"/>
    <property type="project" value="TreeGrafter"/>
</dbReference>
<dbReference type="HAMAP" id="MF_01350">
    <property type="entry name" value="NDH1_NuoH"/>
    <property type="match status" value="1"/>
</dbReference>
<reference evidence="10" key="1">
    <citation type="journal article" date="2020" name="Mitochondrial DNA Part B Resour">
        <title>Characterization and phylogenetic analysis of the complete mitochondrial genome of the marine ribbon worm Cephalothrix species (nemertea: Palaeonemertea).</title>
        <authorList>
            <person name="Nam S.-E."/>
            <person name="Rhee J.-S."/>
        </authorList>
    </citation>
    <scope>NUCLEOTIDE SEQUENCE</scope>
</reference>
<protein>
    <recommendedName>
        <fullName evidence="3 8">NADH-ubiquinone oxidoreductase chain 1</fullName>
        <ecNumber evidence="8">7.1.1.2</ecNumber>
    </recommendedName>
</protein>
<dbReference type="InterPro" id="IPR018086">
    <property type="entry name" value="NADH_UbQ_OxRdtase_su1_CS"/>
</dbReference>
<dbReference type="GO" id="GO:0003954">
    <property type="term" value="F:NADH dehydrogenase activity"/>
    <property type="evidence" value="ECO:0007669"/>
    <property type="project" value="TreeGrafter"/>
</dbReference>
<comment type="similarity">
    <text evidence="2 7">Belongs to the complex I subunit 1 family.</text>
</comment>
<dbReference type="Pfam" id="PF00146">
    <property type="entry name" value="NADHdh"/>
    <property type="match status" value="1"/>
</dbReference>
<dbReference type="AlphaFoldDB" id="A0A6M8TQ91"/>
<dbReference type="GO" id="GO:0008137">
    <property type="term" value="F:NADH dehydrogenase (ubiquinone) activity"/>
    <property type="evidence" value="ECO:0007669"/>
    <property type="project" value="UniProtKB-EC"/>
</dbReference>
<keyword evidence="5 9" id="KW-1133">Transmembrane helix</keyword>
<evidence type="ECO:0000256" key="9">
    <source>
        <dbReference type="SAM" id="Phobius"/>
    </source>
</evidence>
<feature type="transmembrane region" description="Helical" evidence="9">
    <location>
        <begin position="7"/>
        <end position="24"/>
    </location>
</feature>
<evidence type="ECO:0000256" key="5">
    <source>
        <dbReference type="ARBA" id="ARBA00022989"/>
    </source>
</evidence>
<evidence type="ECO:0000256" key="4">
    <source>
        <dbReference type="ARBA" id="ARBA00022692"/>
    </source>
</evidence>
<organism evidence="10">
    <name type="scientific">Cephalothrix sp. BMK-2020</name>
    <dbReference type="NCBI Taxonomy" id="2741703"/>
    <lineage>
        <taxon>Eukaryota</taxon>
        <taxon>Metazoa</taxon>
        <taxon>Spiralia</taxon>
        <taxon>Lophotrochozoa</taxon>
        <taxon>Nemertea</taxon>
        <taxon>Palaeonemertea</taxon>
        <taxon>Archinemertea</taxon>
        <taxon>Cephalotrichidae</taxon>
        <taxon>Cephalothrix</taxon>
    </lineage>
</organism>
<gene>
    <name evidence="10" type="primary">ND1</name>
</gene>
<reference evidence="10" key="2">
    <citation type="submission" date="2020-04" db="EMBL/GenBank/DDBJ databases">
        <authorList>
            <person name="Kim B.-M."/>
            <person name="Rhee J.-S."/>
        </authorList>
    </citation>
    <scope>NUCLEOTIDE SEQUENCE</scope>
</reference>
<keyword evidence="4 7" id="KW-0812">Transmembrane</keyword>
<comment type="catalytic activity">
    <reaction evidence="8">
        <text>a ubiquinone + NADH + 5 H(+)(in) = a ubiquinol + NAD(+) + 4 H(+)(out)</text>
        <dbReference type="Rhea" id="RHEA:29091"/>
        <dbReference type="Rhea" id="RHEA-COMP:9565"/>
        <dbReference type="Rhea" id="RHEA-COMP:9566"/>
        <dbReference type="ChEBI" id="CHEBI:15378"/>
        <dbReference type="ChEBI" id="CHEBI:16389"/>
        <dbReference type="ChEBI" id="CHEBI:17976"/>
        <dbReference type="ChEBI" id="CHEBI:57540"/>
        <dbReference type="ChEBI" id="CHEBI:57945"/>
        <dbReference type="EC" id="7.1.1.2"/>
    </reaction>
</comment>
<feature type="transmembrane region" description="Helical" evidence="9">
    <location>
        <begin position="97"/>
        <end position="121"/>
    </location>
</feature>
<proteinExistence type="inferred from homology"/>
<keyword evidence="7" id="KW-0520">NAD</keyword>
<evidence type="ECO:0000256" key="8">
    <source>
        <dbReference type="RuleBase" id="RU000473"/>
    </source>
</evidence>
<keyword evidence="8" id="KW-0830">Ubiquinone</keyword>